<evidence type="ECO:0000313" key="2">
    <source>
        <dbReference type="Proteomes" id="UP000499080"/>
    </source>
</evidence>
<proteinExistence type="predicted"/>
<accession>A0A4Y2J6J1</accession>
<gene>
    <name evidence="1" type="ORF">AVEN_246396_1</name>
</gene>
<organism evidence="1 2">
    <name type="scientific">Araneus ventricosus</name>
    <name type="common">Orbweaver spider</name>
    <name type="synonym">Epeira ventricosa</name>
    <dbReference type="NCBI Taxonomy" id="182803"/>
    <lineage>
        <taxon>Eukaryota</taxon>
        <taxon>Metazoa</taxon>
        <taxon>Ecdysozoa</taxon>
        <taxon>Arthropoda</taxon>
        <taxon>Chelicerata</taxon>
        <taxon>Arachnida</taxon>
        <taxon>Araneae</taxon>
        <taxon>Araneomorphae</taxon>
        <taxon>Entelegynae</taxon>
        <taxon>Araneoidea</taxon>
        <taxon>Araneidae</taxon>
        <taxon>Araneus</taxon>
    </lineage>
</organism>
<dbReference type="AlphaFoldDB" id="A0A4Y2J6J1"/>
<dbReference type="Proteomes" id="UP000499080">
    <property type="component" value="Unassembled WGS sequence"/>
</dbReference>
<keyword evidence="2" id="KW-1185">Reference proteome</keyword>
<comment type="caution">
    <text evidence="1">The sequence shown here is derived from an EMBL/GenBank/DDBJ whole genome shotgun (WGS) entry which is preliminary data.</text>
</comment>
<feature type="non-terminal residue" evidence="1">
    <location>
        <position position="1"/>
    </location>
</feature>
<evidence type="ECO:0000313" key="1">
    <source>
        <dbReference type="EMBL" id="GBM85545.1"/>
    </source>
</evidence>
<protein>
    <submittedName>
        <fullName evidence="1">Uncharacterized protein</fullName>
    </submittedName>
</protein>
<sequence length="338" mass="37167">IRPPLRVQRTFPHEGTRHHDGESLTLLTCRHFILVRDVAESNGALSSHATPLDSCKIRPPGRVQRTLPYQGTPHHDGETLTLLTGIYFILVREVAESNGALSSHTTPLDSSKIRLPGRVQRTLPYQVTPHHDGETLTLLTGIHLILVREVDESNGALSSLTTQLDSCKIRPPGRVQRTLPYQGKPHHDGETLTLLTGIHLILVREVAESNGALSPHTTPLDSSKIRPPGRVQRTLPYQGLPHHDGETLTLLTGIHFILVREVAESNGALSSHTTPLDSSKIRPPGRVQRTLPYQGLPHHDGETLTLLTGIHFILVREVAESNGAVSENSSPMPYFCHV</sequence>
<dbReference type="EMBL" id="BGPR01109314">
    <property type="protein sequence ID" value="GBM85545.1"/>
    <property type="molecule type" value="Genomic_DNA"/>
</dbReference>
<name>A0A4Y2J6J1_ARAVE</name>
<reference evidence="1 2" key="1">
    <citation type="journal article" date="2019" name="Sci. Rep.">
        <title>Orb-weaving spider Araneus ventricosus genome elucidates the spidroin gene catalogue.</title>
        <authorList>
            <person name="Kono N."/>
            <person name="Nakamura H."/>
            <person name="Ohtoshi R."/>
            <person name="Moran D.A.P."/>
            <person name="Shinohara A."/>
            <person name="Yoshida Y."/>
            <person name="Fujiwara M."/>
            <person name="Mori M."/>
            <person name="Tomita M."/>
            <person name="Arakawa K."/>
        </authorList>
    </citation>
    <scope>NUCLEOTIDE SEQUENCE [LARGE SCALE GENOMIC DNA]</scope>
</reference>